<evidence type="ECO:0000256" key="6">
    <source>
        <dbReference type="ARBA" id="ARBA00023065"/>
    </source>
</evidence>
<gene>
    <name evidence="11" type="ORF">D5400_15635</name>
</gene>
<protein>
    <recommendedName>
        <fullName evidence="10">Porin</fullName>
    </recommendedName>
</protein>
<comment type="function">
    <text evidence="10">Forms passive diffusion pores that allow small molecular weight hydrophilic materials across the outer membrane.</text>
</comment>
<feature type="chain" id="PRO_5018380693" description="Porin" evidence="10">
    <location>
        <begin position="23"/>
        <end position="350"/>
    </location>
</feature>
<dbReference type="AlphaFoldDB" id="A0A3Q8XQ11"/>
<comment type="subcellular location">
    <subcellularLocation>
        <location evidence="10">Cell outer membrane</location>
        <topology evidence="10">Multi-pass membrane protein</topology>
    </subcellularLocation>
</comment>
<evidence type="ECO:0000256" key="4">
    <source>
        <dbReference type="ARBA" id="ARBA00022692"/>
    </source>
</evidence>
<keyword evidence="7 10" id="KW-0626">Porin</keyword>
<accession>A0A3Q8XQ11</accession>
<organism evidence="11 12">
    <name type="scientific">Georhizobium profundi</name>
    <dbReference type="NCBI Taxonomy" id="2341112"/>
    <lineage>
        <taxon>Bacteria</taxon>
        <taxon>Pseudomonadati</taxon>
        <taxon>Pseudomonadota</taxon>
        <taxon>Alphaproteobacteria</taxon>
        <taxon>Hyphomicrobiales</taxon>
        <taxon>Rhizobiaceae</taxon>
        <taxon>Georhizobium</taxon>
    </lineage>
</organism>
<dbReference type="GO" id="GO:0009279">
    <property type="term" value="C:cell outer membrane"/>
    <property type="evidence" value="ECO:0007669"/>
    <property type="project" value="UniProtKB-SubCell"/>
</dbReference>
<evidence type="ECO:0000256" key="3">
    <source>
        <dbReference type="ARBA" id="ARBA00022452"/>
    </source>
</evidence>
<dbReference type="SUPFAM" id="SSF56935">
    <property type="entry name" value="Porins"/>
    <property type="match status" value="1"/>
</dbReference>
<keyword evidence="8 10" id="KW-0472">Membrane</keyword>
<name>A0A3Q8XQ11_9HYPH</name>
<dbReference type="GO" id="GO:0006811">
    <property type="term" value="P:monoatomic ion transport"/>
    <property type="evidence" value="ECO:0007669"/>
    <property type="project" value="UniProtKB-KW"/>
</dbReference>
<evidence type="ECO:0000313" key="12">
    <source>
        <dbReference type="Proteomes" id="UP000268192"/>
    </source>
</evidence>
<dbReference type="Pfam" id="PF02530">
    <property type="entry name" value="Porin_2"/>
    <property type="match status" value="1"/>
</dbReference>
<sequence>MNIKSLLLGSAAALFAVSGAQAADAIIAAEPEPLEYVRVCDAFGTGYFYIPGTETCLSVGGRIRLDYGFGDNGLTNAVTDEEGWAKRSRAYLYLRSATDTEWGPLTTYTEMQFQIDNSTYRNNAAAFDGNLGATAVARLPFATISLGGLTMGKSESMFTQWTDYAGSVINDGIVGFGPFDAQLISYTYDAGNGFSAMVSIEDDISTGLGYIPDVVAGAKYEAGAFALSVVGGYDENEDEGAIKARLDGSFGGFSAFVMGGYSTNEAGNRFANWNGDWAVWGGLSAPVTERITFNTQLSYDEQETFGAVGNLVFNVARGFDVTTEVYYADDFAVVGDADEIGGTIRFQRTF</sequence>
<keyword evidence="12" id="KW-1185">Reference proteome</keyword>
<evidence type="ECO:0000256" key="1">
    <source>
        <dbReference type="ARBA" id="ARBA00009521"/>
    </source>
</evidence>
<keyword evidence="2 10" id="KW-0813">Transport</keyword>
<evidence type="ECO:0000256" key="9">
    <source>
        <dbReference type="ARBA" id="ARBA00023237"/>
    </source>
</evidence>
<evidence type="ECO:0000256" key="7">
    <source>
        <dbReference type="ARBA" id="ARBA00023114"/>
    </source>
</evidence>
<keyword evidence="3 10" id="KW-1134">Transmembrane beta strand</keyword>
<keyword evidence="4 10" id="KW-0812">Transmembrane</keyword>
<keyword evidence="5 10" id="KW-0732">Signal</keyword>
<reference evidence="11 12" key="1">
    <citation type="submission" date="2018-09" db="EMBL/GenBank/DDBJ databases">
        <title>Marinorhizobium profundi gen. nov., sp. nov., isolated from a deep-sea sediment sample from the New Britain Trench and proposal of Marinorhizobiaceae fam. nov. in the order Rhizobiales of the class Alphaproteobacteria.</title>
        <authorList>
            <person name="Cao J."/>
        </authorList>
    </citation>
    <scope>NUCLEOTIDE SEQUENCE [LARGE SCALE GENOMIC DNA]</scope>
    <source>
        <strain evidence="11 12">WS11</strain>
    </source>
</reference>
<keyword evidence="6 10" id="KW-0406">Ion transport</keyword>
<dbReference type="KEGG" id="abaw:D5400_15635"/>
<dbReference type="GO" id="GO:0046930">
    <property type="term" value="C:pore complex"/>
    <property type="evidence" value="ECO:0007669"/>
    <property type="project" value="UniProtKB-KW"/>
</dbReference>
<evidence type="ECO:0000256" key="10">
    <source>
        <dbReference type="RuleBase" id="RU364005"/>
    </source>
</evidence>
<proteinExistence type="inferred from homology"/>
<dbReference type="Proteomes" id="UP000268192">
    <property type="component" value="Chromosome"/>
</dbReference>
<comment type="domain">
    <text evidence="10">Consists of 16-stranded beta-barrel sheets, with large surface-exposed loops, that form a transmembrane pore at the center of each barrel. The pore is partially ocluded by a peptide loop that folds into the pore lumen.</text>
</comment>
<dbReference type="OrthoDB" id="7801681at2"/>
<dbReference type="GO" id="GO:0015288">
    <property type="term" value="F:porin activity"/>
    <property type="evidence" value="ECO:0007669"/>
    <property type="project" value="UniProtKB-KW"/>
</dbReference>
<evidence type="ECO:0000256" key="5">
    <source>
        <dbReference type="ARBA" id="ARBA00022729"/>
    </source>
</evidence>
<dbReference type="RefSeq" id="WP_126010836.1">
    <property type="nucleotide sequence ID" value="NZ_CP032509.1"/>
</dbReference>
<evidence type="ECO:0000256" key="2">
    <source>
        <dbReference type="ARBA" id="ARBA00022448"/>
    </source>
</evidence>
<evidence type="ECO:0000313" key="11">
    <source>
        <dbReference type="EMBL" id="AZN72509.1"/>
    </source>
</evidence>
<dbReference type="EMBL" id="CP032509">
    <property type="protein sequence ID" value="AZN72509.1"/>
    <property type="molecule type" value="Genomic_DNA"/>
</dbReference>
<keyword evidence="9 10" id="KW-0998">Cell outer membrane</keyword>
<comment type="similarity">
    <text evidence="1 10">Belongs to the alphaproteobacteria porin family.</text>
</comment>
<feature type="signal peptide" evidence="10">
    <location>
        <begin position="1"/>
        <end position="22"/>
    </location>
</feature>
<dbReference type="InterPro" id="IPR003684">
    <property type="entry name" value="Porin_alphabac"/>
</dbReference>
<evidence type="ECO:0000256" key="8">
    <source>
        <dbReference type="ARBA" id="ARBA00023136"/>
    </source>
</evidence>